<reference evidence="2 3" key="1">
    <citation type="submission" date="2019-08" db="EMBL/GenBank/DDBJ databases">
        <title>Complete genome sequence of Candidatus Uab amorphum.</title>
        <authorList>
            <person name="Shiratori T."/>
            <person name="Suzuki S."/>
            <person name="Kakizawa Y."/>
            <person name="Ishida K."/>
        </authorList>
    </citation>
    <scope>NUCLEOTIDE SEQUENCE [LARGE SCALE GENOMIC DNA]</scope>
    <source>
        <strain evidence="2 3">SRT547</strain>
    </source>
</reference>
<dbReference type="AlphaFoldDB" id="A0A5S9IM11"/>
<keyword evidence="1" id="KW-1133">Transmembrane helix</keyword>
<proteinExistence type="predicted"/>
<feature type="transmembrane region" description="Helical" evidence="1">
    <location>
        <begin position="204"/>
        <end position="222"/>
    </location>
</feature>
<evidence type="ECO:0000313" key="3">
    <source>
        <dbReference type="Proteomes" id="UP000326354"/>
    </source>
</evidence>
<dbReference type="EMBL" id="AP019860">
    <property type="protein sequence ID" value="BBM84010.1"/>
    <property type="molecule type" value="Genomic_DNA"/>
</dbReference>
<accession>A0A5S9IM11</accession>
<keyword evidence="1" id="KW-0472">Membrane</keyword>
<dbReference type="KEGG" id="uam:UABAM_02365"/>
<protein>
    <submittedName>
        <fullName evidence="2">Uncharacterized protein</fullName>
    </submittedName>
</protein>
<evidence type="ECO:0000256" key="1">
    <source>
        <dbReference type="SAM" id="Phobius"/>
    </source>
</evidence>
<keyword evidence="1" id="KW-0812">Transmembrane</keyword>
<gene>
    <name evidence="2" type="ORF">UABAM_02365</name>
</gene>
<dbReference type="Proteomes" id="UP000326354">
    <property type="component" value="Chromosome"/>
</dbReference>
<dbReference type="RefSeq" id="WP_151968190.1">
    <property type="nucleotide sequence ID" value="NZ_AP019860.1"/>
</dbReference>
<name>A0A5S9IM11_UABAM</name>
<evidence type="ECO:0000313" key="2">
    <source>
        <dbReference type="EMBL" id="BBM84010.1"/>
    </source>
</evidence>
<organism evidence="2 3">
    <name type="scientific">Uabimicrobium amorphum</name>
    <dbReference type="NCBI Taxonomy" id="2596890"/>
    <lineage>
        <taxon>Bacteria</taxon>
        <taxon>Pseudomonadati</taxon>
        <taxon>Planctomycetota</taxon>
        <taxon>Candidatus Uabimicrobiia</taxon>
        <taxon>Candidatus Uabimicrobiales</taxon>
        <taxon>Candidatus Uabimicrobiaceae</taxon>
        <taxon>Candidatus Uabimicrobium</taxon>
    </lineage>
</organism>
<feature type="transmembrane region" description="Helical" evidence="1">
    <location>
        <begin position="264"/>
        <end position="286"/>
    </location>
</feature>
<feature type="transmembrane region" description="Helical" evidence="1">
    <location>
        <begin position="298"/>
        <end position="324"/>
    </location>
</feature>
<sequence>MKKCIICILLGVLIFTNVSVAERSLKRALEKKDISKVQREWRKVNRKIKLYSGEAKYKEGIAYITTVLELLKNYSINETKQMQEFVKPGETRTFEYQLDIIPPLRNSCRQQIAEFYMLLSDYEQSVSWAKKQESYYGDSETFVKDREERRRDTLRYLEKEAKKHGHHEGAVLYAQAAAKYSQIWEERRLNKKRLYKEQTNWKKYTIFAAMILVALLMFYWLFRDSFGGTHKPIPRYAWRVIEVKLVEYVVDKHIKIKSNDGFHVLSYIFFMTLMIGLLIFVMVIMLQHILQNLHGNQWLWYLFLIPFMVSVAIFCLTTIIWAFLGWQKRMVVVDIPTKKISFYTKDAPYHLSVNDIRSCKVEEEFLFEDQGIGIRWVVKAYAVNGDTLYLDVIVDYRKIKTHIDMWKSVFDGKLRYDKNIYDMDYKTFVKNNFKKQLPAILSLFKRKF</sequence>
<keyword evidence="3" id="KW-1185">Reference proteome</keyword>